<dbReference type="Proteomes" id="UP000033566">
    <property type="component" value="Chromosome"/>
</dbReference>
<dbReference type="STRING" id="161896.UL81_04030"/>
<dbReference type="OrthoDB" id="5181477at2"/>
<evidence type="ECO:0000313" key="2">
    <source>
        <dbReference type="Proteomes" id="UP000033566"/>
    </source>
</evidence>
<dbReference type="InterPro" id="IPR009057">
    <property type="entry name" value="Homeodomain-like_sf"/>
</dbReference>
<keyword evidence="2" id="KW-1185">Reference proteome</keyword>
<dbReference type="Gene3D" id="1.10.357.10">
    <property type="entry name" value="Tetracycline Repressor, domain 2"/>
    <property type="match status" value="1"/>
</dbReference>
<proteinExistence type="predicted"/>
<sequence>MPQSLTPRQRELFNSLLNNFLKEGFAGFTIDKAAQRYHCSKSTIYALGKTRDEIVHRVLVSFFKEIARRTELAPHPKSSHEQRLAAYFTTISNTLSPASPAFMRDLASEPVAQKIYALNTKMATEKIHQLIDDGVAAGEFTADNIALLPQLIHRTMLDIQQGHYSELLNPAEAYEKFGQLVLHGITAR</sequence>
<dbReference type="EMBL" id="CP011311">
    <property type="protein sequence ID" value="AKE38781.1"/>
    <property type="molecule type" value="Genomic_DNA"/>
</dbReference>
<dbReference type="SUPFAM" id="SSF46689">
    <property type="entry name" value="Homeodomain-like"/>
    <property type="match status" value="1"/>
</dbReference>
<dbReference type="KEGG" id="ccj:UL81_04030"/>
<dbReference type="GO" id="GO:0045892">
    <property type="term" value="P:negative regulation of DNA-templated transcription"/>
    <property type="evidence" value="ECO:0007669"/>
    <property type="project" value="InterPro"/>
</dbReference>
<protein>
    <submittedName>
        <fullName evidence="1">Transcriptional regulator, TetR family</fullName>
    </submittedName>
</protein>
<dbReference type="Gene3D" id="1.10.10.60">
    <property type="entry name" value="Homeodomain-like"/>
    <property type="match status" value="1"/>
</dbReference>
<name>A0A0F6TA62_9CORY</name>
<organism evidence="1 2">
    <name type="scientific">Corynebacterium camporealensis</name>
    <dbReference type="NCBI Taxonomy" id="161896"/>
    <lineage>
        <taxon>Bacteria</taxon>
        <taxon>Bacillati</taxon>
        <taxon>Actinomycetota</taxon>
        <taxon>Actinomycetes</taxon>
        <taxon>Mycobacteriales</taxon>
        <taxon>Corynebacteriaceae</taxon>
        <taxon>Corynebacterium</taxon>
    </lineage>
</organism>
<gene>
    <name evidence="1" type="ORF">UL81_04030</name>
</gene>
<dbReference type="Pfam" id="PF08360">
    <property type="entry name" value="TetR_C_5"/>
    <property type="match status" value="1"/>
</dbReference>
<dbReference type="AlphaFoldDB" id="A0A0F6TA62"/>
<accession>A0A0F6TA62</accession>
<dbReference type="RefSeq" id="WP_035107182.1">
    <property type="nucleotide sequence ID" value="NZ_CP011311.1"/>
</dbReference>
<reference evidence="1 2" key="1">
    <citation type="journal article" date="2015" name="Genome Announc.">
        <title>Complete Genome Sequence of Corynebacterium camporealensis DSM 44610, Isolated from the Milk of a Manchega Sheep with Subclinical Mastitis.</title>
        <authorList>
            <person name="Ruckert C."/>
            <person name="Albersmeier A."/>
            <person name="Winkler A."/>
            <person name="Tauch A."/>
        </authorList>
    </citation>
    <scope>NUCLEOTIDE SEQUENCE [LARGE SCALE GENOMIC DNA]</scope>
    <source>
        <strain evidence="1 2">DSM 44610</strain>
    </source>
</reference>
<dbReference type="InterPro" id="IPR013571">
    <property type="entry name" value="Tscrpt_reg_QacR_C"/>
</dbReference>
<dbReference type="HOGENOM" id="CLU_099797_0_0_11"/>
<dbReference type="SUPFAM" id="SSF48498">
    <property type="entry name" value="Tetracyclin repressor-like, C-terminal domain"/>
    <property type="match status" value="1"/>
</dbReference>
<evidence type="ECO:0000313" key="1">
    <source>
        <dbReference type="EMBL" id="AKE38781.1"/>
    </source>
</evidence>
<dbReference type="PATRIC" id="fig|161896.4.peg.792"/>
<dbReference type="GO" id="GO:0003700">
    <property type="term" value="F:DNA-binding transcription factor activity"/>
    <property type="evidence" value="ECO:0007669"/>
    <property type="project" value="InterPro"/>
</dbReference>
<dbReference type="InterPro" id="IPR036271">
    <property type="entry name" value="Tet_transcr_reg_TetR-rel_C_sf"/>
</dbReference>